<dbReference type="SMART" id="SM00487">
    <property type="entry name" value="DEXDc"/>
    <property type="match status" value="1"/>
</dbReference>
<evidence type="ECO:0000259" key="8">
    <source>
        <dbReference type="PROSITE" id="PS51194"/>
    </source>
</evidence>
<keyword evidence="11" id="KW-1185">Reference proteome</keyword>
<dbReference type="GO" id="GO:0033592">
    <property type="term" value="F:RNA strand annealing activity"/>
    <property type="evidence" value="ECO:0007669"/>
    <property type="project" value="TreeGrafter"/>
</dbReference>
<feature type="short sequence motif" description="Q motif" evidence="5">
    <location>
        <begin position="3"/>
        <end position="31"/>
    </location>
</feature>
<dbReference type="Pfam" id="PF00271">
    <property type="entry name" value="Helicase_C"/>
    <property type="match status" value="1"/>
</dbReference>
<dbReference type="Gene3D" id="3.40.50.300">
    <property type="entry name" value="P-loop containing nucleotide triphosphate hydrolases"/>
    <property type="match status" value="2"/>
</dbReference>
<feature type="compositionally biased region" description="Basic and acidic residues" evidence="6">
    <location>
        <begin position="474"/>
        <end position="485"/>
    </location>
</feature>
<dbReference type="SMART" id="SM00490">
    <property type="entry name" value="HELICc"/>
    <property type="match status" value="1"/>
</dbReference>
<dbReference type="SUPFAM" id="SSF52540">
    <property type="entry name" value="P-loop containing nucleoside triphosphate hydrolases"/>
    <property type="match status" value="2"/>
</dbReference>
<dbReference type="CDD" id="cd18787">
    <property type="entry name" value="SF2_C_DEAD"/>
    <property type="match status" value="1"/>
</dbReference>
<accession>A0A2W1LJC8</accession>
<dbReference type="PANTHER" id="PTHR47963">
    <property type="entry name" value="DEAD-BOX ATP-DEPENDENT RNA HELICASE 47, MITOCHONDRIAL"/>
    <property type="match status" value="1"/>
</dbReference>
<dbReference type="PANTHER" id="PTHR47963:SF7">
    <property type="entry name" value="ATP-DEPENDENT RNA HELICASE YFML-RELATED"/>
    <property type="match status" value="1"/>
</dbReference>
<dbReference type="EMBL" id="QKRB01000045">
    <property type="protein sequence ID" value="PZD95112.1"/>
    <property type="molecule type" value="Genomic_DNA"/>
</dbReference>
<name>A0A2W1LJC8_9BACL</name>
<feature type="compositionally biased region" description="Basic and acidic residues" evidence="6">
    <location>
        <begin position="455"/>
        <end position="465"/>
    </location>
</feature>
<dbReference type="GO" id="GO:0005829">
    <property type="term" value="C:cytosol"/>
    <property type="evidence" value="ECO:0007669"/>
    <property type="project" value="TreeGrafter"/>
</dbReference>
<keyword evidence="1" id="KW-0547">Nucleotide-binding</keyword>
<evidence type="ECO:0000256" key="5">
    <source>
        <dbReference type="PROSITE-ProRule" id="PRU00552"/>
    </source>
</evidence>
<dbReference type="OrthoDB" id="9805696at2"/>
<feature type="compositionally biased region" description="Basic and acidic residues" evidence="6">
    <location>
        <begin position="434"/>
        <end position="448"/>
    </location>
</feature>
<evidence type="ECO:0000256" key="1">
    <source>
        <dbReference type="ARBA" id="ARBA00022741"/>
    </source>
</evidence>
<keyword evidence="4" id="KW-0067">ATP-binding</keyword>
<dbReference type="InterPro" id="IPR027417">
    <property type="entry name" value="P-loop_NTPase"/>
</dbReference>
<reference evidence="10 11" key="1">
    <citation type="submission" date="2018-06" db="EMBL/GenBank/DDBJ databases">
        <title>Paenibacillus imtechensis sp. nov.</title>
        <authorList>
            <person name="Pinnaka A.K."/>
            <person name="Singh H."/>
            <person name="Kaur M."/>
        </authorList>
    </citation>
    <scope>NUCLEOTIDE SEQUENCE [LARGE SCALE GENOMIC DNA]</scope>
    <source>
        <strain evidence="10 11">SMB1</strain>
    </source>
</reference>
<evidence type="ECO:0000256" key="4">
    <source>
        <dbReference type="ARBA" id="ARBA00022840"/>
    </source>
</evidence>
<dbReference type="InterPro" id="IPR050547">
    <property type="entry name" value="DEAD_box_RNA_helicases"/>
</dbReference>
<feature type="domain" description="Helicase ATP-binding" evidence="7">
    <location>
        <begin position="34"/>
        <end position="204"/>
    </location>
</feature>
<feature type="domain" description="DEAD-box RNA helicase Q" evidence="9">
    <location>
        <begin position="3"/>
        <end position="31"/>
    </location>
</feature>
<sequence>MVTSWEQLELRSELIGQLKDFEITEPTTVQQEAIPAIASGRDLYARSQTGTGKTLAYLLPLLNRMDAAVPDIQAVVLAPTQELAMQIVRVAERYAEACGLRVQQLIGGAALKRQVEKLKLKPHLIVGTPGRINELVGQRKLKLHNARTIVIDEADQMFELGSTKEVETVISALGPDRQIAFFSATLPEEMERLAGRWMKEPVRIDVQPEHRVAETISHYYIFSEGRDKFETAKKLLHAFAPSSALLFMNDTDQIANWEAKLSFEGFTVESLYGDADKLKRSQTLERFRSGRCQLLLATDVAARGIDIEHLPLVLNIDAPQDPDRYVHRAGRTGRMGREGTVFTIVTFRDSYLAEKLSKRLGIEIKERVLFGGKILAREELKRGTRNSSSPRSAGTGRTPATRGDKDVRSGKGRSGDAGKGASSGLTGAPSSPAGRKELPPGHGREAVRKLSPAKAKAEKEKERKNKGAPKWLKAKRENGSEDQQK</sequence>
<evidence type="ECO:0000313" key="11">
    <source>
        <dbReference type="Proteomes" id="UP000249522"/>
    </source>
</evidence>
<dbReference type="InterPro" id="IPR014014">
    <property type="entry name" value="RNA_helicase_DEAD_Q_motif"/>
</dbReference>
<comment type="caution">
    <text evidence="10">The sequence shown here is derived from an EMBL/GenBank/DDBJ whole genome shotgun (WGS) entry which is preliminary data.</text>
</comment>
<dbReference type="GO" id="GO:0005524">
    <property type="term" value="F:ATP binding"/>
    <property type="evidence" value="ECO:0007669"/>
    <property type="project" value="UniProtKB-KW"/>
</dbReference>
<dbReference type="GO" id="GO:0003724">
    <property type="term" value="F:RNA helicase activity"/>
    <property type="evidence" value="ECO:0007669"/>
    <property type="project" value="InterPro"/>
</dbReference>
<dbReference type="GO" id="GO:0009409">
    <property type="term" value="P:response to cold"/>
    <property type="evidence" value="ECO:0007669"/>
    <property type="project" value="TreeGrafter"/>
</dbReference>
<evidence type="ECO:0000256" key="2">
    <source>
        <dbReference type="ARBA" id="ARBA00022801"/>
    </source>
</evidence>
<dbReference type="Pfam" id="PF00270">
    <property type="entry name" value="DEAD"/>
    <property type="match status" value="1"/>
</dbReference>
<evidence type="ECO:0000259" key="9">
    <source>
        <dbReference type="PROSITE" id="PS51195"/>
    </source>
</evidence>
<evidence type="ECO:0000313" key="10">
    <source>
        <dbReference type="EMBL" id="PZD95112.1"/>
    </source>
</evidence>
<protein>
    <submittedName>
        <fullName evidence="10">ATP-dependent helicase</fullName>
    </submittedName>
</protein>
<dbReference type="InterPro" id="IPR044742">
    <property type="entry name" value="DEAD/DEAH_RhlB"/>
</dbReference>
<dbReference type="CDD" id="cd00268">
    <property type="entry name" value="DEADc"/>
    <property type="match status" value="1"/>
</dbReference>
<dbReference type="Proteomes" id="UP000249522">
    <property type="component" value="Unassembled WGS sequence"/>
</dbReference>
<dbReference type="InterPro" id="IPR001650">
    <property type="entry name" value="Helicase_C-like"/>
</dbReference>
<keyword evidence="2" id="KW-0378">Hydrolase</keyword>
<feature type="region of interest" description="Disordered" evidence="6">
    <location>
        <begin position="381"/>
        <end position="485"/>
    </location>
</feature>
<dbReference type="InterPro" id="IPR014001">
    <property type="entry name" value="Helicase_ATP-bd"/>
</dbReference>
<organism evidence="10 11">
    <name type="scientific">Paenibacillus sambharensis</name>
    <dbReference type="NCBI Taxonomy" id="1803190"/>
    <lineage>
        <taxon>Bacteria</taxon>
        <taxon>Bacillati</taxon>
        <taxon>Bacillota</taxon>
        <taxon>Bacilli</taxon>
        <taxon>Bacillales</taxon>
        <taxon>Paenibacillaceae</taxon>
        <taxon>Paenibacillus</taxon>
    </lineage>
</organism>
<dbReference type="GO" id="GO:0005840">
    <property type="term" value="C:ribosome"/>
    <property type="evidence" value="ECO:0007669"/>
    <property type="project" value="TreeGrafter"/>
</dbReference>
<dbReference type="PROSITE" id="PS51195">
    <property type="entry name" value="Q_MOTIF"/>
    <property type="match status" value="1"/>
</dbReference>
<dbReference type="RefSeq" id="WP_111147413.1">
    <property type="nucleotide sequence ID" value="NZ_QKRB01000045.1"/>
</dbReference>
<dbReference type="InterPro" id="IPR011545">
    <property type="entry name" value="DEAD/DEAH_box_helicase_dom"/>
</dbReference>
<evidence type="ECO:0000256" key="3">
    <source>
        <dbReference type="ARBA" id="ARBA00022806"/>
    </source>
</evidence>
<evidence type="ECO:0000256" key="6">
    <source>
        <dbReference type="SAM" id="MobiDB-lite"/>
    </source>
</evidence>
<feature type="compositionally biased region" description="Basic and acidic residues" evidence="6">
    <location>
        <begin position="402"/>
        <end position="416"/>
    </location>
</feature>
<dbReference type="PROSITE" id="PS51192">
    <property type="entry name" value="HELICASE_ATP_BIND_1"/>
    <property type="match status" value="1"/>
</dbReference>
<dbReference type="GO" id="GO:0016787">
    <property type="term" value="F:hydrolase activity"/>
    <property type="evidence" value="ECO:0007669"/>
    <property type="project" value="UniProtKB-KW"/>
</dbReference>
<evidence type="ECO:0000259" key="7">
    <source>
        <dbReference type="PROSITE" id="PS51192"/>
    </source>
</evidence>
<dbReference type="AlphaFoldDB" id="A0A2W1LJC8"/>
<proteinExistence type="predicted"/>
<dbReference type="PROSITE" id="PS51194">
    <property type="entry name" value="HELICASE_CTER"/>
    <property type="match status" value="1"/>
</dbReference>
<keyword evidence="3 10" id="KW-0347">Helicase</keyword>
<feature type="domain" description="Helicase C-terminal" evidence="8">
    <location>
        <begin position="231"/>
        <end position="375"/>
    </location>
</feature>
<gene>
    <name evidence="10" type="ORF">DNH61_14575</name>
</gene>